<dbReference type="STRING" id="2018661.A0A2A2JMQ5"/>
<dbReference type="AlphaFoldDB" id="A0A2A2JMQ5"/>
<accession>A0A2A2JMQ5</accession>
<dbReference type="NCBIfam" id="TIGR00091">
    <property type="entry name" value="tRNA (guanosine(46)-N7)-methyltransferase TrmB"/>
    <property type="match status" value="1"/>
</dbReference>
<dbReference type="CDD" id="cd02440">
    <property type="entry name" value="AdoMet_MTases"/>
    <property type="match status" value="1"/>
</dbReference>
<comment type="catalytic activity">
    <reaction evidence="1 11">
        <text>guanosine(46) in tRNA + S-adenosyl-L-methionine = N(7)-methylguanosine(46) in tRNA + S-adenosyl-L-homocysteine</text>
        <dbReference type="Rhea" id="RHEA:42708"/>
        <dbReference type="Rhea" id="RHEA-COMP:10188"/>
        <dbReference type="Rhea" id="RHEA-COMP:10189"/>
        <dbReference type="ChEBI" id="CHEBI:57856"/>
        <dbReference type="ChEBI" id="CHEBI:59789"/>
        <dbReference type="ChEBI" id="CHEBI:74269"/>
        <dbReference type="ChEBI" id="CHEBI:74480"/>
        <dbReference type="EC" id="2.1.1.33"/>
    </reaction>
</comment>
<keyword evidence="5 11" id="KW-0808">Transferase</keyword>
<keyword evidence="9 11" id="KW-0539">Nucleus</keyword>
<keyword evidence="6 11" id="KW-0949">S-adenosyl-L-methionine</keyword>
<dbReference type="PANTHER" id="PTHR23417:SF16">
    <property type="entry name" value="TRNA (GUANINE-N(7)-)-METHYLTRANSFERASE"/>
    <property type="match status" value="1"/>
</dbReference>
<evidence type="ECO:0000256" key="7">
    <source>
        <dbReference type="ARBA" id="ARBA00022694"/>
    </source>
</evidence>
<evidence type="ECO:0000256" key="9">
    <source>
        <dbReference type="ARBA" id="ARBA00023242"/>
    </source>
</evidence>
<comment type="function">
    <text evidence="11">Catalyzes the formation of N(7)-methylguanine at position 46 (m7G46) in tRNA.</text>
</comment>
<proteinExistence type="inferred from homology"/>
<feature type="binding site" evidence="11">
    <location>
        <begin position="234"/>
        <end position="236"/>
    </location>
    <ligand>
        <name>S-adenosyl-L-methionine</name>
        <dbReference type="ChEBI" id="CHEBI:59789"/>
    </ligand>
</feature>
<dbReference type="InterPro" id="IPR025763">
    <property type="entry name" value="Trm8_euk"/>
</dbReference>
<dbReference type="GO" id="GO:0000049">
    <property type="term" value="F:tRNA binding"/>
    <property type="evidence" value="ECO:0007669"/>
    <property type="project" value="UniProtKB-UniRule"/>
</dbReference>
<feature type="active site" evidence="11">
    <location>
        <position position="153"/>
    </location>
</feature>
<keyword evidence="4 11" id="KW-0489">Methyltransferase</keyword>
<protein>
    <recommendedName>
        <fullName evidence="11">tRNA (guanine-N(7)-)-methyltransferase</fullName>
        <ecNumber evidence="11">2.1.1.33</ecNumber>
    </recommendedName>
    <alternativeName>
        <fullName evidence="11">tRNA (guanine(46)-N(7))-methyltransferase</fullName>
    </alternativeName>
    <alternativeName>
        <fullName evidence="11">tRNA(m7G46)-methyltransferase</fullName>
    </alternativeName>
</protein>
<dbReference type="SUPFAM" id="SSF53335">
    <property type="entry name" value="S-adenosyl-L-methionine-dependent methyltransferases"/>
    <property type="match status" value="1"/>
</dbReference>
<evidence type="ECO:0000256" key="8">
    <source>
        <dbReference type="ARBA" id="ARBA00022884"/>
    </source>
</evidence>
<comment type="caution">
    <text evidence="13">The sequence shown here is derived from an EMBL/GenBank/DDBJ whole genome shotgun (WGS) entry which is preliminary data.</text>
</comment>
<feature type="region of interest" description="Disordered" evidence="12">
    <location>
        <begin position="1"/>
        <end position="37"/>
    </location>
</feature>
<gene>
    <name evidence="13" type="ORF">WR25_03896</name>
</gene>
<sequence length="260" mass="30216">MTGETSENDVRPDLSAVQGLPQKRHYRQRAHANPHSDHDINYPVCPARMDWTGLYGNYANGRKVEFVDVGCGYGGLLISLSPLYPESLMLGMEIRMKVSDFVIDKIAALRRHSKENDKVDYFNVACLRSNAMKFLPNYFEKHQLSKMFFLFPDPHFKNRKHKWRIITPALLAEYAYCLRPGGLVYTITDVEDLHDWMVLHLNEHPLFERLTDEEEKNDKILPYVVNRFVLDCSTEEGQKAAREGRNKYPAIFRRLPDPDP</sequence>
<feature type="compositionally biased region" description="Basic residues" evidence="12">
    <location>
        <begin position="22"/>
        <end position="32"/>
    </location>
</feature>
<comment type="subcellular location">
    <subcellularLocation>
        <location evidence="2 11">Nucleus</location>
    </subcellularLocation>
</comment>
<dbReference type="GO" id="GO:0008176">
    <property type="term" value="F:tRNA (guanine(46)-N7)-methyltransferase activity"/>
    <property type="evidence" value="ECO:0007669"/>
    <property type="project" value="UniProtKB-UniRule"/>
</dbReference>
<evidence type="ECO:0000313" key="14">
    <source>
        <dbReference type="Proteomes" id="UP000218231"/>
    </source>
</evidence>
<evidence type="ECO:0000256" key="5">
    <source>
        <dbReference type="ARBA" id="ARBA00022679"/>
    </source>
</evidence>
<dbReference type="EMBL" id="LIAE01010337">
    <property type="protein sequence ID" value="PAV63005.1"/>
    <property type="molecule type" value="Genomic_DNA"/>
</dbReference>
<dbReference type="Gene3D" id="3.40.50.150">
    <property type="entry name" value="Vaccinia Virus protein VP39"/>
    <property type="match status" value="1"/>
</dbReference>
<reference evidence="13 14" key="1">
    <citation type="journal article" date="2017" name="Curr. Biol.">
        <title>Genome architecture and evolution of a unichromosomal asexual nematode.</title>
        <authorList>
            <person name="Fradin H."/>
            <person name="Zegar C."/>
            <person name="Gutwein M."/>
            <person name="Lucas J."/>
            <person name="Kovtun M."/>
            <person name="Corcoran D."/>
            <person name="Baugh L.R."/>
            <person name="Kiontke K."/>
            <person name="Gunsalus K."/>
            <person name="Fitch D.H."/>
            <person name="Piano F."/>
        </authorList>
    </citation>
    <scope>NUCLEOTIDE SEQUENCE [LARGE SCALE GENOMIC DNA]</scope>
    <source>
        <strain evidence="13">PF1309</strain>
    </source>
</reference>
<dbReference type="GO" id="GO:0005634">
    <property type="term" value="C:nucleus"/>
    <property type="evidence" value="ECO:0007669"/>
    <property type="project" value="UniProtKB-SubCell"/>
</dbReference>
<evidence type="ECO:0000256" key="1">
    <source>
        <dbReference type="ARBA" id="ARBA00000142"/>
    </source>
</evidence>
<evidence type="ECO:0000256" key="12">
    <source>
        <dbReference type="SAM" id="MobiDB-lite"/>
    </source>
</evidence>
<evidence type="ECO:0000256" key="6">
    <source>
        <dbReference type="ARBA" id="ARBA00022691"/>
    </source>
</evidence>
<comment type="pathway">
    <text evidence="10 11">tRNA modification; N(7)-methylguanine-tRNA biosynthesis.</text>
</comment>
<dbReference type="EC" id="2.1.1.33" evidence="11"/>
<feature type="binding site" evidence="11">
    <location>
        <begin position="130"/>
        <end position="131"/>
    </location>
    <ligand>
        <name>S-adenosyl-L-methionine</name>
        <dbReference type="ChEBI" id="CHEBI:59789"/>
    </ligand>
</feature>
<feature type="binding site" evidence="11">
    <location>
        <begin position="93"/>
        <end position="94"/>
    </location>
    <ligand>
        <name>S-adenosyl-L-methionine</name>
        <dbReference type="ChEBI" id="CHEBI:59789"/>
    </ligand>
</feature>
<comment type="similarity">
    <text evidence="11">Belongs to the class I-like SAM-binding methyltransferase superfamily. TrmB family.</text>
</comment>
<dbReference type="FunFam" id="3.40.50.150:FF:000060">
    <property type="entry name" value="tRNA (guanine-N(7)-)-methyltransferase"/>
    <property type="match status" value="1"/>
</dbReference>
<dbReference type="PROSITE" id="PS51625">
    <property type="entry name" value="SAM_MT_TRMB"/>
    <property type="match status" value="1"/>
</dbReference>
<keyword evidence="8 11" id="KW-0694">RNA-binding</keyword>
<dbReference type="Proteomes" id="UP000218231">
    <property type="component" value="Unassembled WGS sequence"/>
</dbReference>
<dbReference type="HAMAP" id="MF_03055">
    <property type="entry name" value="tRNA_methyltr_TrmB_euk"/>
    <property type="match status" value="1"/>
</dbReference>
<name>A0A2A2JMQ5_9BILA</name>
<dbReference type="Pfam" id="PF02390">
    <property type="entry name" value="Methyltransf_4"/>
    <property type="match status" value="1"/>
</dbReference>
<evidence type="ECO:0000313" key="13">
    <source>
        <dbReference type="EMBL" id="PAV63005.1"/>
    </source>
</evidence>
<dbReference type="OrthoDB" id="47276at2759"/>
<evidence type="ECO:0000256" key="11">
    <source>
        <dbReference type="HAMAP-Rule" id="MF_03055"/>
    </source>
</evidence>
<keyword evidence="3 11" id="KW-0820">tRNA-binding</keyword>
<evidence type="ECO:0000256" key="4">
    <source>
        <dbReference type="ARBA" id="ARBA00022603"/>
    </source>
</evidence>
<dbReference type="InterPro" id="IPR029063">
    <property type="entry name" value="SAM-dependent_MTases_sf"/>
</dbReference>
<feature type="binding site" evidence="11">
    <location>
        <position position="150"/>
    </location>
    <ligand>
        <name>S-adenosyl-L-methionine</name>
        <dbReference type="ChEBI" id="CHEBI:59789"/>
    </ligand>
</feature>
<evidence type="ECO:0000256" key="3">
    <source>
        <dbReference type="ARBA" id="ARBA00022555"/>
    </source>
</evidence>
<dbReference type="UniPathway" id="UPA00989"/>
<dbReference type="GO" id="GO:0106143">
    <property type="term" value="C:tRNA (m7G46) methyltransferase complex"/>
    <property type="evidence" value="ECO:0007669"/>
    <property type="project" value="UniProtKB-ARBA"/>
</dbReference>
<evidence type="ECO:0000256" key="2">
    <source>
        <dbReference type="ARBA" id="ARBA00004123"/>
    </source>
</evidence>
<keyword evidence="7 11" id="KW-0819">tRNA processing</keyword>
<feature type="binding site" evidence="11">
    <location>
        <position position="70"/>
    </location>
    <ligand>
        <name>S-adenosyl-L-methionine</name>
        <dbReference type="ChEBI" id="CHEBI:59789"/>
    </ligand>
</feature>
<evidence type="ECO:0000256" key="10">
    <source>
        <dbReference type="ARBA" id="ARBA00060552"/>
    </source>
</evidence>
<keyword evidence="14" id="KW-1185">Reference proteome</keyword>
<dbReference type="InterPro" id="IPR003358">
    <property type="entry name" value="tRNA_(Gua-N-7)_MeTrfase_Trmb"/>
</dbReference>
<dbReference type="PANTHER" id="PTHR23417">
    <property type="entry name" value="3-DEOXY-D-MANNO-OCTULOSONIC-ACID TRANSFERASE/TRNA GUANINE-N 7 - -METHYLTRANSFERASE"/>
    <property type="match status" value="1"/>
</dbReference>
<organism evidence="13 14">
    <name type="scientific">Diploscapter pachys</name>
    <dbReference type="NCBI Taxonomy" id="2018661"/>
    <lineage>
        <taxon>Eukaryota</taxon>
        <taxon>Metazoa</taxon>
        <taxon>Ecdysozoa</taxon>
        <taxon>Nematoda</taxon>
        <taxon>Chromadorea</taxon>
        <taxon>Rhabditida</taxon>
        <taxon>Rhabditina</taxon>
        <taxon>Rhabditomorpha</taxon>
        <taxon>Rhabditoidea</taxon>
        <taxon>Rhabditidae</taxon>
        <taxon>Diploscapter</taxon>
    </lineage>
</organism>